<dbReference type="RefSeq" id="WP_147713197.1">
    <property type="nucleotide sequence ID" value="NZ_VKAD01000001.1"/>
</dbReference>
<protein>
    <submittedName>
        <fullName evidence="2">Uncharacterized protein</fullName>
    </submittedName>
</protein>
<dbReference type="Proteomes" id="UP000321764">
    <property type="component" value="Unassembled WGS sequence"/>
</dbReference>
<name>A0A5C8Z9A2_9GAMM</name>
<proteinExistence type="predicted"/>
<feature type="region of interest" description="Disordered" evidence="1">
    <location>
        <begin position="78"/>
        <end position="114"/>
    </location>
</feature>
<evidence type="ECO:0000256" key="1">
    <source>
        <dbReference type="SAM" id="MobiDB-lite"/>
    </source>
</evidence>
<dbReference type="EMBL" id="VKAD01000001">
    <property type="protein sequence ID" value="TXR53798.1"/>
    <property type="molecule type" value="Genomic_DNA"/>
</dbReference>
<dbReference type="AlphaFoldDB" id="A0A5C8Z9A2"/>
<keyword evidence="3" id="KW-1185">Reference proteome</keyword>
<sequence length="199" mass="22072">MSQTSNKSLIKELETIRQSLDEILENAEIPTLDDIIDQAALGQKSLDGINPDNPFLSSDSLSELIKIRNEAVARLQESKQAANANKPSITSASSASTTSAQSPSQTPTGAAQEAEPLIPNEQSAEAVTLSADADQLIAHMDSCFRSWKNQLVRKYVKKFEQELNSQLEHDFQLFVQEQLKQHQLTETDQLLNRRKPPSK</sequence>
<gene>
    <name evidence="2" type="ORF">FME95_04365</name>
</gene>
<evidence type="ECO:0000313" key="2">
    <source>
        <dbReference type="EMBL" id="TXR53798.1"/>
    </source>
</evidence>
<comment type="caution">
    <text evidence="2">The sequence shown here is derived from an EMBL/GenBank/DDBJ whole genome shotgun (WGS) entry which is preliminary data.</text>
</comment>
<reference evidence="2 3" key="1">
    <citation type="submission" date="2019-07" db="EMBL/GenBank/DDBJ databases">
        <title>Reinekea sp. strain SSH23 genome sequencing and assembly.</title>
        <authorList>
            <person name="Kim I."/>
        </authorList>
    </citation>
    <scope>NUCLEOTIDE SEQUENCE [LARGE SCALE GENOMIC DNA]</scope>
    <source>
        <strain evidence="2 3">SSH23</strain>
    </source>
</reference>
<dbReference type="OrthoDB" id="6196215at2"/>
<evidence type="ECO:0000313" key="3">
    <source>
        <dbReference type="Proteomes" id="UP000321764"/>
    </source>
</evidence>
<accession>A0A5C8Z9A2</accession>
<organism evidence="2 3">
    <name type="scientific">Reinekea thalattae</name>
    <dbReference type="NCBI Taxonomy" id="2593301"/>
    <lineage>
        <taxon>Bacteria</taxon>
        <taxon>Pseudomonadati</taxon>
        <taxon>Pseudomonadota</taxon>
        <taxon>Gammaproteobacteria</taxon>
        <taxon>Oceanospirillales</taxon>
        <taxon>Saccharospirillaceae</taxon>
        <taxon>Reinekea</taxon>
    </lineage>
</organism>
<feature type="compositionally biased region" description="Low complexity" evidence="1">
    <location>
        <begin position="87"/>
        <end position="108"/>
    </location>
</feature>